<name>A0A075GJ01_9EURY</name>
<proteinExistence type="predicted"/>
<organism evidence="1">
    <name type="scientific">uncultured marine group II/III euryarchaeote KM3_16_D12</name>
    <dbReference type="NCBI Taxonomy" id="1457926"/>
    <lineage>
        <taxon>Archaea</taxon>
        <taxon>Methanobacteriati</taxon>
        <taxon>Methanobacteriota</taxon>
        <taxon>environmental samples</taxon>
    </lineage>
</organism>
<evidence type="ECO:0000313" key="1">
    <source>
        <dbReference type="EMBL" id="AIF03951.1"/>
    </source>
</evidence>
<protein>
    <submittedName>
        <fullName evidence="1">Uncharacterized protein</fullName>
    </submittedName>
</protein>
<sequence>MTDSVSSSDLGIVMPRQSISKMTANYTAGAMLVRVISRTTLQQKRFGFGSVVGLTNPSGVSIPAFTVSPDDIIEAWPVAVNATSGDSEVLCWLHTSKGTEAYSCTTAADNTATDLTTILTGDNLGEAAWGAKLKGFQIQCEDGATLNSVSVLSADGGQLWVAYGTVRDGVGNCFTNMDMSGLNINIERGTKIQVAVTTA</sequence>
<accession>A0A075GJ01</accession>
<dbReference type="AlphaFoldDB" id="A0A075GJ01"/>
<reference evidence="1" key="1">
    <citation type="journal article" date="2014" name="Genome Biol. Evol.">
        <title>Pangenome evidence for extensive interdomain horizontal transfer affecting lineage core and shell genes in uncultured planktonic thaumarchaeota and euryarchaeota.</title>
        <authorList>
            <person name="Deschamps P."/>
            <person name="Zivanovic Y."/>
            <person name="Moreira D."/>
            <person name="Rodriguez-Valera F."/>
            <person name="Lopez-Garcia P."/>
        </authorList>
    </citation>
    <scope>NUCLEOTIDE SEQUENCE</scope>
</reference>
<dbReference type="EMBL" id="KF900695">
    <property type="protein sequence ID" value="AIF03951.1"/>
    <property type="molecule type" value="Genomic_DNA"/>
</dbReference>